<dbReference type="PANTHER" id="PTHR10887">
    <property type="entry name" value="DNA2/NAM7 HELICASE FAMILY"/>
    <property type="match status" value="1"/>
</dbReference>
<dbReference type="InterPro" id="IPR047187">
    <property type="entry name" value="SF1_C_Upf1"/>
</dbReference>
<dbReference type="InterPro" id="IPR041677">
    <property type="entry name" value="DNA2/NAM7_AAA_11"/>
</dbReference>
<evidence type="ECO:0000256" key="1">
    <source>
        <dbReference type="ARBA" id="ARBA00022806"/>
    </source>
</evidence>
<evidence type="ECO:0000256" key="2">
    <source>
        <dbReference type="SAM" id="MobiDB-lite"/>
    </source>
</evidence>
<dbReference type="InterPro" id="IPR045055">
    <property type="entry name" value="DNA2/NAM7-like"/>
</dbReference>
<dbReference type="GO" id="GO:0016787">
    <property type="term" value="F:hydrolase activity"/>
    <property type="evidence" value="ECO:0007669"/>
    <property type="project" value="UniProtKB-KW"/>
</dbReference>
<dbReference type="GO" id="GO:0005829">
    <property type="term" value="C:cytosol"/>
    <property type="evidence" value="ECO:0007669"/>
    <property type="project" value="TreeGrafter"/>
</dbReference>
<gene>
    <name evidence="5" type="ORF">BCR34DRAFT_224874</name>
</gene>
<feature type="domain" description="DNA2/NAM7 helicase-like C-terminal" evidence="4">
    <location>
        <begin position="591"/>
        <end position="799"/>
    </location>
</feature>
<feature type="region of interest" description="Disordered" evidence="2">
    <location>
        <begin position="59"/>
        <end position="78"/>
    </location>
</feature>
<reference evidence="5 6" key="1">
    <citation type="submission" date="2016-07" db="EMBL/GenBank/DDBJ databases">
        <title>Pervasive Adenine N6-methylation of Active Genes in Fungi.</title>
        <authorList>
            <consortium name="DOE Joint Genome Institute"/>
            <person name="Mondo S.J."/>
            <person name="Dannebaum R.O."/>
            <person name="Kuo R.C."/>
            <person name="Labutti K."/>
            <person name="Haridas S."/>
            <person name="Kuo A."/>
            <person name="Salamov A."/>
            <person name="Ahrendt S.R."/>
            <person name="Lipzen A."/>
            <person name="Sullivan W."/>
            <person name="Andreopoulos W.B."/>
            <person name="Clum A."/>
            <person name="Lindquist E."/>
            <person name="Daum C."/>
            <person name="Ramamoorthy G.K."/>
            <person name="Gryganskyi A."/>
            <person name="Culley D."/>
            <person name="Magnuson J.K."/>
            <person name="James T.Y."/>
            <person name="O'Malley M.A."/>
            <person name="Stajich J.E."/>
            <person name="Spatafora J.W."/>
            <person name="Visel A."/>
            <person name="Grigoriev I.V."/>
        </authorList>
    </citation>
    <scope>NUCLEOTIDE SEQUENCE [LARGE SCALE GENOMIC DNA]</scope>
    <source>
        <strain evidence="5 6">CBS 115471</strain>
    </source>
</reference>
<dbReference type="EMBL" id="MCFA01000031">
    <property type="protein sequence ID" value="ORY14688.1"/>
    <property type="molecule type" value="Genomic_DNA"/>
</dbReference>
<evidence type="ECO:0000259" key="4">
    <source>
        <dbReference type="Pfam" id="PF13087"/>
    </source>
</evidence>
<organism evidence="5 6">
    <name type="scientific">Clohesyomyces aquaticus</name>
    <dbReference type="NCBI Taxonomy" id="1231657"/>
    <lineage>
        <taxon>Eukaryota</taxon>
        <taxon>Fungi</taxon>
        <taxon>Dikarya</taxon>
        <taxon>Ascomycota</taxon>
        <taxon>Pezizomycotina</taxon>
        <taxon>Dothideomycetes</taxon>
        <taxon>Pleosporomycetidae</taxon>
        <taxon>Pleosporales</taxon>
        <taxon>Lindgomycetaceae</taxon>
        <taxon>Clohesyomyces</taxon>
    </lineage>
</organism>
<dbReference type="PANTHER" id="PTHR10887:SF322">
    <property type="entry name" value="HELICASE MOV-10"/>
    <property type="match status" value="1"/>
</dbReference>
<evidence type="ECO:0000313" key="5">
    <source>
        <dbReference type="EMBL" id="ORY14688.1"/>
    </source>
</evidence>
<dbReference type="Proteomes" id="UP000193144">
    <property type="component" value="Unassembled WGS sequence"/>
</dbReference>
<evidence type="ECO:0000259" key="3">
    <source>
        <dbReference type="Pfam" id="PF13086"/>
    </source>
</evidence>
<dbReference type="Pfam" id="PF13087">
    <property type="entry name" value="AAA_12"/>
    <property type="match status" value="1"/>
</dbReference>
<keyword evidence="6" id="KW-1185">Reference proteome</keyword>
<accession>A0A1Y1ZWU2</accession>
<comment type="caution">
    <text evidence="5">The sequence shown here is derived from an EMBL/GenBank/DDBJ whole genome shotgun (WGS) entry which is preliminary data.</text>
</comment>
<dbReference type="SUPFAM" id="SSF52540">
    <property type="entry name" value="P-loop containing nucleoside triphosphate hydrolases"/>
    <property type="match status" value="1"/>
</dbReference>
<dbReference type="CDD" id="cd18808">
    <property type="entry name" value="SF1_C_Upf1"/>
    <property type="match status" value="1"/>
</dbReference>
<keyword evidence="5" id="KW-0378">Hydrolase</keyword>
<keyword evidence="1" id="KW-0547">Nucleotide-binding</keyword>
<proteinExistence type="predicted"/>
<dbReference type="STRING" id="1231657.A0A1Y1ZWU2"/>
<dbReference type="InterPro" id="IPR027417">
    <property type="entry name" value="P-loop_NTPase"/>
</dbReference>
<dbReference type="Gene3D" id="3.40.50.300">
    <property type="entry name" value="P-loop containing nucleotide triphosphate hydrolases"/>
    <property type="match status" value="2"/>
</dbReference>
<dbReference type="AlphaFoldDB" id="A0A1Y1ZWU2"/>
<feature type="domain" description="DNA2/NAM7 helicase helicase" evidence="3">
    <location>
        <begin position="318"/>
        <end position="398"/>
    </location>
</feature>
<sequence>MTAPPGAPQWELDVYATPFVPDAFRAINSERAAVIPTQTQHRILFSEYTETFVARHFRPPSASARPAPAGGVNGSQPEPRLSAASYLDFWHRVHEAEISAKEVENDAYALYNVPLVPTEAYDGQQQLYRLLVPGLREETPFVELGDTIQLRQLHVDPFNNLILMPVQFGPHSPPTLFTWGGVQYDATVEDINRAFELVFLKVEGLVPQCMRFNVTYAIRHRLVGAQGKALQRVSHDLSKIARHELASEMTKLVHDAANVALRNGDNANHTNGVNGTTSPKPGDIPNDWIRRMLFPIDLDGFMQTQLDSLPRRGLFDGKLNYEQIVAVDNVCRNHYGVLPYLISGPPGTGKTKTLVELAMQLINSEIDHILICAPSESAADTLALRLSKRLNTSQLFRLNAAGRTESEVPAPLRKYCYRETRGDQLVYYLPPFPQLMKYLIVVTSTRNASILMEARVTNADLYTIEGTMLSAFHPESATPPPTPSLHWGALLIDEAAQATELESLFPLAVVMPPPSYPPSSPQPRFAMAGDENQLGPRTASRNPHLTTSLFARLFARDIYASHPLSRSNVRPSTSAPVLTAAMLPMPYPPFENLTRNYRSHPAILSVPSSLFYNDTLIPEATFPPSKLSTSPLWLPPNTNTRHNPPWPVRFLPHRGADDIERDGGGWFNPSEARFACSLVQTLVSASGIPERDIIIMSPFAAQVKYLRREIRSQRYGGGKGLYDVNIGPLEAFQGLEGRVVVVCTTRSRTRYVESDGKRGIGVVGTDARDGMEGDGGSMRKRMNMAITRAKEGLVVIGHPEVLALDPWWREWVGFCVRNGLVDLNELGDDVKYFREGRVGVLEKALLNQEESMRERIEGEGRRGRVLGGAVLGQGVEDEMWIAGLRDAIEGLGDDEEEEEDGEDDELDADEDEEAAVGYRE</sequence>
<feature type="compositionally biased region" description="Low complexity" evidence="2">
    <location>
        <begin position="59"/>
        <end position="69"/>
    </location>
</feature>
<dbReference type="GO" id="GO:0035194">
    <property type="term" value="P:regulatory ncRNA-mediated post-transcriptional gene silencing"/>
    <property type="evidence" value="ECO:0007669"/>
    <property type="project" value="TreeGrafter"/>
</dbReference>
<keyword evidence="1" id="KW-0067">ATP-binding</keyword>
<feature type="region of interest" description="Disordered" evidence="2">
    <location>
        <begin position="890"/>
        <end position="920"/>
    </location>
</feature>
<name>A0A1Y1ZWU2_9PLEO</name>
<evidence type="ECO:0000313" key="6">
    <source>
        <dbReference type="Proteomes" id="UP000193144"/>
    </source>
</evidence>
<feature type="compositionally biased region" description="Acidic residues" evidence="2">
    <location>
        <begin position="891"/>
        <end position="914"/>
    </location>
</feature>
<protein>
    <submittedName>
        <fullName evidence="5">p-loop containing nucleoside triphosphate hydrolase protein</fullName>
    </submittedName>
</protein>
<dbReference type="OrthoDB" id="6513042at2759"/>
<dbReference type="Pfam" id="PF13086">
    <property type="entry name" value="AAA_11"/>
    <property type="match status" value="1"/>
</dbReference>
<keyword evidence="1" id="KW-0347">Helicase</keyword>
<dbReference type="InterPro" id="IPR041679">
    <property type="entry name" value="DNA2/NAM7-like_C"/>
</dbReference>
<dbReference type="GO" id="GO:0004386">
    <property type="term" value="F:helicase activity"/>
    <property type="evidence" value="ECO:0007669"/>
    <property type="project" value="InterPro"/>
</dbReference>